<evidence type="ECO:0000313" key="2">
    <source>
        <dbReference type="Proteomes" id="UP000838672"/>
    </source>
</evidence>
<name>A0ABM8ZQW5_9VIBR</name>
<organism evidence="1 2">
    <name type="scientific">Vibrio stylophorae</name>
    <dbReference type="NCBI Taxonomy" id="659351"/>
    <lineage>
        <taxon>Bacteria</taxon>
        <taxon>Pseudomonadati</taxon>
        <taxon>Pseudomonadota</taxon>
        <taxon>Gammaproteobacteria</taxon>
        <taxon>Vibrionales</taxon>
        <taxon>Vibrionaceae</taxon>
        <taxon>Vibrio</taxon>
    </lineage>
</organism>
<gene>
    <name evidence="1" type="ORF">VST7929_00105</name>
</gene>
<dbReference type="Proteomes" id="UP000838672">
    <property type="component" value="Unassembled WGS sequence"/>
</dbReference>
<sequence>MRTFSQCYPDYIQLSDGDETVFCDWLTTRLGHWYCQLQDQEQHADLFQWRVLWQQQSWLICYQPLLNQLWVEPFAPNTASGRALLTHLWQCEQAEILH</sequence>
<protein>
    <submittedName>
        <fullName evidence="1">Uncharacterized protein</fullName>
    </submittedName>
</protein>
<comment type="caution">
    <text evidence="1">The sequence shown here is derived from an EMBL/GenBank/DDBJ whole genome shotgun (WGS) entry which is preliminary data.</text>
</comment>
<evidence type="ECO:0000313" key="1">
    <source>
        <dbReference type="EMBL" id="CAH0532289.1"/>
    </source>
</evidence>
<keyword evidence="2" id="KW-1185">Reference proteome</keyword>
<accession>A0ABM8ZQW5</accession>
<proteinExistence type="predicted"/>
<dbReference type="EMBL" id="CAKLDI010000001">
    <property type="protein sequence ID" value="CAH0532289.1"/>
    <property type="molecule type" value="Genomic_DNA"/>
</dbReference>
<reference evidence="1" key="1">
    <citation type="submission" date="2021-11" db="EMBL/GenBank/DDBJ databases">
        <authorList>
            <person name="Rodrigo-Torres L."/>
            <person name="Arahal R. D."/>
            <person name="Lucena T."/>
        </authorList>
    </citation>
    <scope>NUCLEOTIDE SEQUENCE</scope>
    <source>
        <strain evidence="1">CECT 7929</strain>
    </source>
</reference>
<dbReference type="RefSeq" id="WP_237464096.1">
    <property type="nucleotide sequence ID" value="NZ_CAKLDI010000001.1"/>
</dbReference>